<dbReference type="GO" id="GO:0016020">
    <property type="term" value="C:membrane"/>
    <property type="evidence" value="ECO:0007669"/>
    <property type="project" value="TreeGrafter"/>
</dbReference>
<dbReference type="InterPro" id="IPR000073">
    <property type="entry name" value="AB_hydrolase_1"/>
</dbReference>
<evidence type="ECO:0000256" key="1">
    <source>
        <dbReference type="ARBA" id="ARBA00022801"/>
    </source>
</evidence>
<dbReference type="Pfam" id="PF00561">
    <property type="entry name" value="Abhydrolase_1"/>
    <property type="match status" value="1"/>
</dbReference>
<gene>
    <name evidence="3" type="ORF">JKL49_06490</name>
</gene>
<reference evidence="3" key="1">
    <citation type="submission" date="2021-01" db="EMBL/GenBank/DDBJ databases">
        <title>Genome sequence of Phenylobacterium sp. 20VBR1 isolated from a valley glaceir, Ny-Alesund, Svalbard.</title>
        <authorList>
            <person name="Thomas F.A."/>
            <person name="Krishnan K.P."/>
            <person name="Sinha R.K."/>
        </authorList>
    </citation>
    <scope>NUCLEOTIDE SEQUENCE</scope>
    <source>
        <strain evidence="3">20VBR1</strain>
    </source>
</reference>
<dbReference type="InterPro" id="IPR050266">
    <property type="entry name" value="AB_hydrolase_sf"/>
</dbReference>
<proteinExistence type="predicted"/>
<name>A0A974P5S9_9CAUL</name>
<feature type="domain" description="AB hydrolase-1" evidence="2">
    <location>
        <begin position="50"/>
        <end position="144"/>
    </location>
</feature>
<organism evidence="3">
    <name type="scientific">Phenylobacterium glaciei</name>
    <dbReference type="NCBI Taxonomy" id="2803784"/>
    <lineage>
        <taxon>Bacteria</taxon>
        <taxon>Pseudomonadati</taxon>
        <taxon>Pseudomonadota</taxon>
        <taxon>Alphaproteobacteria</taxon>
        <taxon>Caulobacterales</taxon>
        <taxon>Caulobacteraceae</taxon>
        <taxon>Phenylobacterium</taxon>
    </lineage>
</organism>
<evidence type="ECO:0000313" key="3">
    <source>
        <dbReference type="EMBL" id="QQZ50905.1"/>
    </source>
</evidence>
<dbReference type="GO" id="GO:0016787">
    <property type="term" value="F:hydrolase activity"/>
    <property type="evidence" value="ECO:0007669"/>
    <property type="project" value="UniProtKB-KW"/>
</dbReference>
<sequence length="147" mass="15287">MLLRDEPLEGLAREMGVEIGDLSPPASRRLAGPDGVLHLLDWGGDGPPALLLHGGALTARTWDYVALGLRADFRLLALDLRGHGDSHWAETYPLEAFVADVLAVVDQLGAAPCHLAGMSLGGVVAGLSAQAAPDHFASLALVDVAPE</sequence>
<keyword evidence="1 3" id="KW-0378">Hydrolase</keyword>
<dbReference type="PANTHER" id="PTHR43798:SF31">
    <property type="entry name" value="AB HYDROLASE SUPERFAMILY PROTEIN YCLE"/>
    <property type="match status" value="1"/>
</dbReference>
<protein>
    <submittedName>
        <fullName evidence="3">Alpha/beta fold hydrolase</fullName>
    </submittedName>
</protein>
<dbReference type="PANTHER" id="PTHR43798">
    <property type="entry name" value="MONOACYLGLYCEROL LIPASE"/>
    <property type="match status" value="1"/>
</dbReference>
<accession>A0A974P5S9</accession>
<dbReference type="AlphaFoldDB" id="A0A974P5S9"/>
<dbReference type="EMBL" id="CP068570">
    <property type="protein sequence ID" value="QQZ50905.1"/>
    <property type="molecule type" value="Genomic_DNA"/>
</dbReference>
<dbReference type="InterPro" id="IPR029058">
    <property type="entry name" value="AB_hydrolase_fold"/>
</dbReference>
<dbReference type="SUPFAM" id="SSF53474">
    <property type="entry name" value="alpha/beta-Hydrolases"/>
    <property type="match status" value="1"/>
</dbReference>
<dbReference type="Gene3D" id="3.40.50.1820">
    <property type="entry name" value="alpha/beta hydrolase"/>
    <property type="match status" value="1"/>
</dbReference>
<evidence type="ECO:0000259" key="2">
    <source>
        <dbReference type="Pfam" id="PF00561"/>
    </source>
</evidence>